<dbReference type="InterPro" id="IPR004648">
    <property type="entry name" value="Oligpept_transpt"/>
</dbReference>
<dbReference type="AlphaFoldDB" id="A0AAD6H260"/>
<name>A0AAD6H260_9EURO</name>
<protein>
    <submittedName>
        <fullName evidence="10">OPT oligopeptide transporter</fullName>
    </submittedName>
</protein>
<dbReference type="EMBL" id="JAQJAE010000003">
    <property type="protein sequence ID" value="KAJ5602483.1"/>
    <property type="molecule type" value="Genomic_DNA"/>
</dbReference>
<feature type="transmembrane region" description="Helical" evidence="9">
    <location>
        <begin position="73"/>
        <end position="94"/>
    </location>
</feature>
<comment type="caution">
    <text evidence="10">The sequence shown here is derived from an EMBL/GenBank/DDBJ whole genome shotgun (WGS) entry which is preliminary data.</text>
</comment>
<dbReference type="Proteomes" id="UP001213799">
    <property type="component" value="Unassembled WGS sequence"/>
</dbReference>
<reference evidence="10" key="1">
    <citation type="journal article" date="2023" name="IMA Fungus">
        <title>Comparative genomic study of the Penicillium genus elucidates a diverse pangenome and 15 lateral gene transfer events.</title>
        <authorList>
            <person name="Petersen C."/>
            <person name="Sorensen T."/>
            <person name="Nielsen M.R."/>
            <person name="Sondergaard T.E."/>
            <person name="Sorensen J.L."/>
            <person name="Fitzpatrick D.A."/>
            <person name="Frisvad J.C."/>
            <person name="Nielsen K.L."/>
        </authorList>
    </citation>
    <scope>NUCLEOTIDE SEQUENCE</scope>
    <source>
        <strain evidence="10">IBT 12815</strain>
    </source>
</reference>
<evidence type="ECO:0000256" key="9">
    <source>
        <dbReference type="SAM" id="Phobius"/>
    </source>
</evidence>
<evidence type="ECO:0000313" key="11">
    <source>
        <dbReference type="Proteomes" id="UP001213799"/>
    </source>
</evidence>
<keyword evidence="5" id="KW-0571">Peptide transport</keyword>
<feature type="transmembrane region" description="Helical" evidence="9">
    <location>
        <begin position="12"/>
        <end position="30"/>
    </location>
</feature>
<evidence type="ECO:0000256" key="2">
    <source>
        <dbReference type="ARBA" id="ARBA00008807"/>
    </source>
</evidence>
<evidence type="ECO:0000256" key="5">
    <source>
        <dbReference type="ARBA" id="ARBA00022856"/>
    </source>
</evidence>
<evidence type="ECO:0000256" key="4">
    <source>
        <dbReference type="ARBA" id="ARBA00022692"/>
    </source>
</evidence>
<evidence type="ECO:0000256" key="3">
    <source>
        <dbReference type="ARBA" id="ARBA00022448"/>
    </source>
</evidence>
<evidence type="ECO:0000256" key="1">
    <source>
        <dbReference type="ARBA" id="ARBA00004141"/>
    </source>
</evidence>
<reference evidence="10" key="2">
    <citation type="submission" date="2023-01" db="EMBL/GenBank/DDBJ databases">
        <authorList>
            <person name="Petersen C."/>
        </authorList>
    </citation>
    <scope>NUCLEOTIDE SEQUENCE</scope>
    <source>
        <strain evidence="10">IBT 12815</strain>
    </source>
</reference>
<dbReference type="GO" id="GO:0015031">
    <property type="term" value="P:protein transport"/>
    <property type="evidence" value="ECO:0007669"/>
    <property type="project" value="UniProtKB-KW"/>
</dbReference>
<gene>
    <name evidence="10" type="ORF">N7537_005439</name>
</gene>
<keyword evidence="3" id="KW-0813">Transport</keyword>
<evidence type="ECO:0000256" key="8">
    <source>
        <dbReference type="ARBA" id="ARBA00023136"/>
    </source>
</evidence>
<keyword evidence="8 9" id="KW-0472">Membrane</keyword>
<dbReference type="Pfam" id="PF03169">
    <property type="entry name" value="OPT"/>
    <property type="match status" value="1"/>
</dbReference>
<dbReference type="PANTHER" id="PTHR22601">
    <property type="entry name" value="ISP4 LIKE PROTEIN"/>
    <property type="match status" value="1"/>
</dbReference>
<dbReference type="GeneID" id="81586738"/>
<dbReference type="RefSeq" id="XP_056752281.1">
    <property type="nucleotide sequence ID" value="XM_056896496.1"/>
</dbReference>
<organism evidence="10 11">
    <name type="scientific">Penicillium hordei</name>
    <dbReference type="NCBI Taxonomy" id="40994"/>
    <lineage>
        <taxon>Eukaryota</taxon>
        <taxon>Fungi</taxon>
        <taxon>Dikarya</taxon>
        <taxon>Ascomycota</taxon>
        <taxon>Pezizomycotina</taxon>
        <taxon>Eurotiomycetes</taxon>
        <taxon>Eurotiomycetidae</taxon>
        <taxon>Eurotiales</taxon>
        <taxon>Aspergillaceae</taxon>
        <taxon>Penicillium</taxon>
    </lineage>
</organism>
<evidence type="ECO:0000256" key="6">
    <source>
        <dbReference type="ARBA" id="ARBA00022927"/>
    </source>
</evidence>
<evidence type="ECO:0000313" key="10">
    <source>
        <dbReference type="EMBL" id="KAJ5602483.1"/>
    </source>
</evidence>
<evidence type="ECO:0000256" key="7">
    <source>
        <dbReference type="ARBA" id="ARBA00022989"/>
    </source>
</evidence>
<keyword evidence="6" id="KW-0653">Protein transport</keyword>
<accession>A0AAD6H260</accession>
<dbReference type="GO" id="GO:0016020">
    <property type="term" value="C:membrane"/>
    <property type="evidence" value="ECO:0007669"/>
    <property type="project" value="UniProtKB-SubCell"/>
</dbReference>
<dbReference type="InterPro" id="IPR004813">
    <property type="entry name" value="OPT"/>
</dbReference>
<proteinExistence type="inferred from homology"/>
<keyword evidence="11" id="KW-1185">Reference proteome</keyword>
<sequence length="181" mass="20461">MGQPNQPDRFTCPGVNAYFTAAVLFGSLGARKMFGANGTYMTLLYAFPIGLGLPFVLQFIQKRLPRNHWFSEVYPVMFLAGGMHWSPYNIAYMWPSVLPAYLSMKYVHTRYLAFWAKYNYVLSAALSTAIAIADVIIFFAISYNSVKLPWWGNDSESGCEASYCTRLKVHKGEYFSPRIGA</sequence>
<comment type="similarity">
    <text evidence="2">Belongs to the oligopeptide OPT transporter family.</text>
</comment>
<keyword evidence="4 9" id="KW-0812">Transmembrane</keyword>
<dbReference type="GO" id="GO:0035673">
    <property type="term" value="F:oligopeptide transmembrane transporter activity"/>
    <property type="evidence" value="ECO:0007669"/>
    <property type="project" value="InterPro"/>
</dbReference>
<feature type="transmembrane region" description="Helical" evidence="9">
    <location>
        <begin position="42"/>
        <end position="61"/>
    </location>
</feature>
<feature type="transmembrane region" description="Helical" evidence="9">
    <location>
        <begin position="120"/>
        <end position="141"/>
    </location>
</feature>
<comment type="subcellular location">
    <subcellularLocation>
        <location evidence="1">Membrane</location>
        <topology evidence="1">Multi-pass membrane protein</topology>
    </subcellularLocation>
</comment>
<keyword evidence="7 9" id="KW-1133">Transmembrane helix</keyword>